<name>A0A9X0DQI5_9HELO</name>
<dbReference type="OrthoDB" id="276261at2759"/>
<reference evidence="1" key="1">
    <citation type="submission" date="2022-11" db="EMBL/GenBank/DDBJ databases">
        <title>Genome Resource of Sclerotinia nivalis Strain SnTB1, a Plant Pathogen Isolated from American Ginseng.</title>
        <authorList>
            <person name="Fan S."/>
        </authorList>
    </citation>
    <scope>NUCLEOTIDE SEQUENCE</scope>
    <source>
        <strain evidence="1">SnTB1</strain>
    </source>
</reference>
<organism evidence="1 2">
    <name type="scientific">Sclerotinia nivalis</name>
    <dbReference type="NCBI Taxonomy" id="352851"/>
    <lineage>
        <taxon>Eukaryota</taxon>
        <taxon>Fungi</taxon>
        <taxon>Dikarya</taxon>
        <taxon>Ascomycota</taxon>
        <taxon>Pezizomycotina</taxon>
        <taxon>Leotiomycetes</taxon>
        <taxon>Helotiales</taxon>
        <taxon>Sclerotiniaceae</taxon>
        <taxon>Sclerotinia</taxon>
    </lineage>
</organism>
<dbReference type="InterPro" id="IPR036187">
    <property type="entry name" value="DNA_mismatch_repair_MutS_sf"/>
</dbReference>
<proteinExistence type="predicted"/>
<evidence type="ECO:0000313" key="1">
    <source>
        <dbReference type="EMBL" id="KAJ8070307.1"/>
    </source>
</evidence>
<dbReference type="Proteomes" id="UP001152300">
    <property type="component" value="Unassembled WGS sequence"/>
</dbReference>
<dbReference type="EMBL" id="JAPEIS010000001">
    <property type="protein sequence ID" value="KAJ8070307.1"/>
    <property type="molecule type" value="Genomic_DNA"/>
</dbReference>
<dbReference type="SUPFAM" id="SSF48334">
    <property type="entry name" value="DNA repair protein MutS, domain III"/>
    <property type="match status" value="1"/>
</dbReference>
<gene>
    <name evidence="1" type="ORF">OCU04_000687</name>
</gene>
<dbReference type="AlphaFoldDB" id="A0A9X0DQI5"/>
<sequence length="164" mass="19033">MLKSFAQSIGPVFESLSGARSELLVEIRNNCRTEVVNSTIQLINEVINEDVTYQKTPLDLRNQRTYAVKAGVSGFLDVARQTFKEATEDVHQHVTEVHRMLAFFNVLHFTHNWWQRDMKFEAKLDSIISENTIFDFPKTNLRVEAYRIYLSTDFAEKVMSNARL</sequence>
<evidence type="ECO:0000313" key="2">
    <source>
        <dbReference type="Proteomes" id="UP001152300"/>
    </source>
</evidence>
<accession>A0A9X0DQI5</accession>
<keyword evidence="2" id="KW-1185">Reference proteome</keyword>
<protein>
    <submittedName>
        <fullName evidence="1">Uncharacterized protein</fullName>
    </submittedName>
</protein>
<comment type="caution">
    <text evidence="1">The sequence shown here is derived from an EMBL/GenBank/DDBJ whole genome shotgun (WGS) entry which is preliminary data.</text>
</comment>